<accession>A0A2V2YSN1</accession>
<feature type="transmembrane region" description="Helical" evidence="1">
    <location>
        <begin position="154"/>
        <end position="179"/>
    </location>
</feature>
<evidence type="ECO:0008006" key="4">
    <source>
        <dbReference type="Google" id="ProtNLM"/>
    </source>
</evidence>
<reference evidence="2 3" key="1">
    <citation type="submission" date="2018-05" db="EMBL/GenBank/DDBJ databases">
        <title>Genomic Encyclopedia of Type Strains, Phase III (KMG-III): the genomes of soil and plant-associated and newly described type strains.</title>
        <authorList>
            <person name="Whitman W."/>
        </authorList>
    </citation>
    <scope>NUCLEOTIDE SEQUENCE [LARGE SCALE GENOMIC DNA]</scope>
    <source>
        <strain evidence="2 3">CECT 5696</strain>
    </source>
</reference>
<feature type="transmembrane region" description="Helical" evidence="1">
    <location>
        <begin position="329"/>
        <end position="351"/>
    </location>
</feature>
<dbReference type="AlphaFoldDB" id="A0A2V2YSN1"/>
<evidence type="ECO:0000313" key="3">
    <source>
        <dbReference type="Proteomes" id="UP000246635"/>
    </source>
</evidence>
<dbReference type="EMBL" id="QGTQ01000010">
    <property type="protein sequence ID" value="PWW01207.1"/>
    <property type="molecule type" value="Genomic_DNA"/>
</dbReference>
<protein>
    <recommendedName>
        <fullName evidence="4">TrbL/VirB6 plasmid conjugal transfer protein</fullName>
    </recommendedName>
</protein>
<dbReference type="Proteomes" id="UP000246635">
    <property type="component" value="Unassembled WGS sequence"/>
</dbReference>
<keyword evidence="1" id="KW-0472">Membrane</keyword>
<name>A0A2V2YSN1_9BACL</name>
<proteinExistence type="predicted"/>
<keyword evidence="3" id="KW-1185">Reference proteome</keyword>
<keyword evidence="1" id="KW-0812">Transmembrane</keyword>
<feature type="transmembrane region" description="Helical" evidence="1">
    <location>
        <begin position="121"/>
        <end position="142"/>
    </location>
</feature>
<comment type="caution">
    <text evidence="2">The sequence shown here is derived from an EMBL/GenBank/DDBJ whole genome shotgun (WGS) entry which is preliminary data.</text>
</comment>
<organism evidence="2 3">
    <name type="scientific">Paenibacillus cellulosilyticus</name>
    <dbReference type="NCBI Taxonomy" id="375489"/>
    <lineage>
        <taxon>Bacteria</taxon>
        <taxon>Bacillati</taxon>
        <taxon>Bacillota</taxon>
        <taxon>Bacilli</taxon>
        <taxon>Bacillales</taxon>
        <taxon>Paenibacillaceae</taxon>
        <taxon>Paenibacillus</taxon>
    </lineage>
</organism>
<feature type="transmembrane region" description="Helical" evidence="1">
    <location>
        <begin position="249"/>
        <end position="274"/>
    </location>
</feature>
<sequence length="769" mass="85335">MSMRRWIMGMVFLLLISVSVVRAVPVYAESDVAVTDTVTESVDSSSSTPWYMPDWVSDLLDSVKNMISTMKDLMTGQLIYDAVIGFIVMAVDEAIAPLMGVFAKSYLFTPRVAEIGLVYKIWSMLTIISLVSIIIGIGVLAIKIIRGKKALDKLLKVFIACLLSCLVSLTVINFCNVGANWLHQEMMEGIIGTSGIQYDGLSGEDILKSLIIGSDAITDPQYAGQTLGHITVETQGGIWMLLALVLFEVLPLFLIALLATLVLILLASFVPIWIMLTAYNGKAETLIGFMNIYIRTLVVGCVLALHWALSVRGQSDYGAGAGFAADLGVPPIVFSIITILLIIVFLFLFWVKPLLSAAKSPMTLAGGEALEGLGEWGEKGSAAMNQIGKRLGMEGLQERSLSWKEKSARMSEAGRKMQEMAKSGSMVPDLIASSLSGGASEVLKGVTYQDEPDEWLTQPGDIVMMQEAPLSIGNKQMIMEDPAKVSKQLMDKGYKQAVVLQVSADDREQMQALVPALQAQHGDHVAWNSESDQLVMKGPTDEIIRELQSHAINMDSVQHGLVKEGLFIDLKEQTVNTVGDVSHEAMKELMQTQVTYIKAHVPPEEAKHIHEQLQHSHHEWAERVELRDGSLWLPESDLDRIMPVLNTMTKQLVQTVRLDMPAGSKFLPRMMDDWQKDASLDELMAAVQYKDNHVLVHSDQADRFKQTFEQYRSERIPYWRTHNGLIKVIKDGVPVDYGSVPMRGLDMGSFESLQRDMIRKRREHLRKEG</sequence>
<evidence type="ECO:0000256" key="1">
    <source>
        <dbReference type="SAM" id="Phobius"/>
    </source>
</evidence>
<evidence type="ECO:0000313" key="2">
    <source>
        <dbReference type="EMBL" id="PWW01207.1"/>
    </source>
</evidence>
<keyword evidence="1" id="KW-1133">Transmembrane helix</keyword>
<gene>
    <name evidence="2" type="ORF">DFQ01_11097</name>
</gene>
<feature type="transmembrane region" description="Helical" evidence="1">
    <location>
        <begin position="286"/>
        <end position="309"/>
    </location>
</feature>